<gene>
    <name evidence="3" type="ORF">C8D99_11057</name>
</gene>
<evidence type="ECO:0000313" key="3">
    <source>
        <dbReference type="EMBL" id="TDY59930.1"/>
    </source>
</evidence>
<dbReference type="HAMAP" id="MF_00338">
    <property type="entry name" value="UPF0145"/>
    <property type="match status" value="1"/>
</dbReference>
<comment type="caution">
    <text evidence="3">The sequence shown here is derived from an EMBL/GenBank/DDBJ whole genome shotgun (WGS) entry which is preliminary data.</text>
</comment>
<name>A0A4R8M416_9BACT</name>
<dbReference type="Pfam" id="PF01906">
    <property type="entry name" value="YbjQ_1"/>
    <property type="match status" value="1"/>
</dbReference>
<dbReference type="EMBL" id="SORI01000010">
    <property type="protein sequence ID" value="TDY59930.1"/>
    <property type="molecule type" value="Genomic_DNA"/>
</dbReference>
<reference evidence="3 4" key="1">
    <citation type="submission" date="2019-03" db="EMBL/GenBank/DDBJ databases">
        <title>Genomic Encyclopedia of Type Strains, Phase IV (KMG-IV): sequencing the most valuable type-strain genomes for metagenomic binning, comparative biology and taxonomic classification.</title>
        <authorList>
            <person name="Goeker M."/>
        </authorList>
    </citation>
    <scope>NUCLEOTIDE SEQUENCE [LARGE SCALE GENOMIC DNA]</scope>
    <source>
        <strain evidence="3 4">DSM 25964</strain>
    </source>
</reference>
<sequence>MIITTTHTIEGKSITSYRGIVFGEVIAGANFMKDFKASLTNFFGGRSGAYEKELTEAREAALKEMEQRAAGLGANAIVGMLVHYEVLGSNGSNMLMVSTCGTAVRTD</sequence>
<evidence type="ECO:0000256" key="2">
    <source>
        <dbReference type="HAMAP-Rule" id="MF_00338"/>
    </source>
</evidence>
<dbReference type="RefSeq" id="WP_133957774.1">
    <property type="nucleotide sequence ID" value="NZ_SORI01000010.1"/>
</dbReference>
<evidence type="ECO:0000256" key="1">
    <source>
        <dbReference type="ARBA" id="ARBA00010751"/>
    </source>
</evidence>
<evidence type="ECO:0000313" key="4">
    <source>
        <dbReference type="Proteomes" id="UP000295066"/>
    </source>
</evidence>
<dbReference type="InterPro" id="IPR035439">
    <property type="entry name" value="UPF0145_dom_sf"/>
</dbReference>
<dbReference type="InterPro" id="IPR002765">
    <property type="entry name" value="UPF0145_YbjQ-like"/>
</dbReference>
<proteinExistence type="inferred from homology"/>
<organism evidence="3 4">
    <name type="scientific">Aminivibrio pyruvatiphilus</name>
    <dbReference type="NCBI Taxonomy" id="1005740"/>
    <lineage>
        <taxon>Bacteria</taxon>
        <taxon>Thermotogati</taxon>
        <taxon>Synergistota</taxon>
        <taxon>Synergistia</taxon>
        <taxon>Synergistales</taxon>
        <taxon>Aminobacteriaceae</taxon>
        <taxon>Aminivibrio</taxon>
    </lineage>
</organism>
<keyword evidence="4" id="KW-1185">Reference proteome</keyword>
<dbReference type="Proteomes" id="UP000295066">
    <property type="component" value="Unassembled WGS sequence"/>
</dbReference>
<dbReference type="PANTHER" id="PTHR34068">
    <property type="entry name" value="UPF0145 PROTEIN YBJQ"/>
    <property type="match status" value="1"/>
</dbReference>
<protein>
    <recommendedName>
        <fullName evidence="2">UPF0145 protein C8D99_11057</fullName>
    </recommendedName>
</protein>
<comment type="similarity">
    <text evidence="1 2">Belongs to the UPF0145 family.</text>
</comment>
<dbReference type="AlphaFoldDB" id="A0A4R8M416"/>
<dbReference type="OrthoDB" id="9796448at2"/>
<accession>A0A4R8M416</accession>
<dbReference type="Gene3D" id="3.30.110.70">
    <property type="entry name" value="Hypothetical protein apc22750. Chain B"/>
    <property type="match status" value="1"/>
</dbReference>
<dbReference type="PANTHER" id="PTHR34068:SF1">
    <property type="entry name" value="UPF0145 PROTEIN YBJQ"/>
    <property type="match status" value="1"/>
</dbReference>
<dbReference type="SUPFAM" id="SSF117782">
    <property type="entry name" value="YbjQ-like"/>
    <property type="match status" value="1"/>
</dbReference>